<dbReference type="AlphaFoldDB" id="A0A392PHR2"/>
<comment type="caution">
    <text evidence="1">The sequence shown here is derived from an EMBL/GenBank/DDBJ whole genome shotgun (WGS) entry which is preliminary data.</text>
</comment>
<protein>
    <submittedName>
        <fullName evidence="1">Uncharacterized protein</fullName>
    </submittedName>
</protein>
<accession>A0A392PHR2</accession>
<proteinExistence type="predicted"/>
<keyword evidence="2" id="KW-1185">Reference proteome</keyword>
<evidence type="ECO:0000313" key="2">
    <source>
        <dbReference type="Proteomes" id="UP000265520"/>
    </source>
</evidence>
<organism evidence="1 2">
    <name type="scientific">Trifolium medium</name>
    <dbReference type="NCBI Taxonomy" id="97028"/>
    <lineage>
        <taxon>Eukaryota</taxon>
        <taxon>Viridiplantae</taxon>
        <taxon>Streptophyta</taxon>
        <taxon>Embryophyta</taxon>
        <taxon>Tracheophyta</taxon>
        <taxon>Spermatophyta</taxon>
        <taxon>Magnoliopsida</taxon>
        <taxon>eudicotyledons</taxon>
        <taxon>Gunneridae</taxon>
        <taxon>Pentapetalae</taxon>
        <taxon>rosids</taxon>
        <taxon>fabids</taxon>
        <taxon>Fabales</taxon>
        <taxon>Fabaceae</taxon>
        <taxon>Papilionoideae</taxon>
        <taxon>50 kb inversion clade</taxon>
        <taxon>NPAAA clade</taxon>
        <taxon>Hologalegina</taxon>
        <taxon>IRL clade</taxon>
        <taxon>Trifolieae</taxon>
        <taxon>Trifolium</taxon>
    </lineage>
</organism>
<reference evidence="1 2" key="1">
    <citation type="journal article" date="2018" name="Front. Plant Sci.">
        <title>Red Clover (Trifolium pratense) and Zigzag Clover (T. medium) - A Picture of Genomic Similarities and Differences.</title>
        <authorList>
            <person name="Dluhosova J."/>
            <person name="Istvanek J."/>
            <person name="Nedelnik J."/>
            <person name="Repkova J."/>
        </authorList>
    </citation>
    <scope>NUCLEOTIDE SEQUENCE [LARGE SCALE GENOMIC DNA]</scope>
    <source>
        <strain evidence="2">cv. 10/8</strain>
        <tissue evidence="1">Leaf</tissue>
    </source>
</reference>
<sequence>MSFCCSKWCLDILPQIADYIQSPGADPGEFAVGLNHEFQPLEGHDIGQFPGLSFGNKRFMSYPCKGNSPESNVSGLKGIFNLKLTLRWRERGLIPLNSY</sequence>
<feature type="non-terminal residue" evidence="1">
    <location>
        <position position="99"/>
    </location>
</feature>
<evidence type="ECO:0000313" key="1">
    <source>
        <dbReference type="EMBL" id="MCI11621.1"/>
    </source>
</evidence>
<dbReference type="EMBL" id="LXQA010080880">
    <property type="protein sequence ID" value="MCI11621.1"/>
    <property type="molecule type" value="Genomic_DNA"/>
</dbReference>
<name>A0A392PHR2_9FABA</name>
<dbReference type="Proteomes" id="UP000265520">
    <property type="component" value="Unassembled WGS sequence"/>
</dbReference>